<protein>
    <submittedName>
        <fullName evidence="2">15253_t:CDS:1</fullName>
    </submittedName>
</protein>
<evidence type="ECO:0000256" key="1">
    <source>
        <dbReference type="SAM" id="MobiDB-lite"/>
    </source>
</evidence>
<feature type="non-terminal residue" evidence="2">
    <location>
        <position position="1"/>
    </location>
</feature>
<feature type="compositionally biased region" description="Polar residues" evidence="1">
    <location>
        <begin position="31"/>
        <end position="45"/>
    </location>
</feature>
<proteinExistence type="predicted"/>
<organism evidence="2 3">
    <name type="scientific">Racocetra fulgida</name>
    <dbReference type="NCBI Taxonomy" id="60492"/>
    <lineage>
        <taxon>Eukaryota</taxon>
        <taxon>Fungi</taxon>
        <taxon>Fungi incertae sedis</taxon>
        <taxon>Mucoromycota</taxon>
        <taxon>Glomeromycotina</taxon>
        <taxon>Glomeromycetes</taxon>
        <taxon>Diversisporales</taxon>
        <taxon>Gigasporaceae</taxon>
        <taxon>Racocetra</taxon>
    </lineage>
</organism>
<feature type="region of interest" description="Disordered" evidence="1">
    <location>
        <begin position="28"/>
        <end position="52"/>
    </location>
</feature>
<sequence length="52" mass="5997">YAKPFRKDKEDALSSLINNIELPLKQDNNHLKNLSPTHNDAQDNQVKPLELK</sequence>
<name>A0A9N9JKZ3_9GLOM</name>
<dbReference type="EMBL" id="CAJVPZ010056591">
    <property type="protein sequence ID" value="CAG8785904.1"/>
    <property type="molecule type" value="Genomic_DNA"/>
</dbReference>
<keyword evidence="3" id="KW-1185">Reference proteome</keyword>
<dbReference type="AlphaFoldDB" id="A0A9N9JKZ3"/>
<reference evidence="2" key="1">
    <citation type="submission" date="2021-06" db="EMBL/GenBank/DDBJ databases">
        <authorList>
            <person name="Kallberg Y."/>
            <person name="Tangrot J."/>
            <person name="Rosling A."/>
        </authorList>
    </citation>
    <scope>NUCLEOTIDE SEQUENCE</scope>
    <source>
        <strain evidence="2">IN212</strain>
    </source>
</reference>
<evidence type="ECO:0000313" key="2">
    <source>
        <dbReference type="EMBL" id="CAG8785904.1"/>
    </source>
</evidence>
<gene>
    <name evidence="2" type="ORF">RFULGI_LOCUS16256</name>
</gene>
<evidence type="ECO:0000313" key="3">
    <source>
        <dbReference type="Proteomes" id="UP000789396"/>
    </source>
</evidence>
<dbReference type="OrthoDB" id="10528669at2759"/>
<accession>A0A9N9JKZ3</accession>
<comment type="caution">
    <text evidence="2">The sequence shown here is derived from an EMBL/GenBank/DDBJ whole genome shotgun (WGS) entry which is preliminary data.</text>
</comment>
<feature type="non-terminal residue" evidence="2">
    <location>
        <position position="52"/>
    </location>
</feature>
<dbReference type="Proteomes" id="UP000789396">
    <property type="component" value="Unassembled WGS sequence"/>
</dbReference>